<evidence type="ECO:0000313" key="4">
    <source>
        <dbReference type="Proteomes" id="UP000612893"/>
    </source>
</evidence>
<dbReference type="Proteomes" id="UP000612893">
    <property type="component" value="Unassembled WGS sequence"/>
</dbReference>
<dbReference type="SUPFAM" id="SSF51735">
    <property type="entry name" value="NAD(P)-binding Rossmann-fold domains"/>
    <property type="match status" value="1"/>
</dbReference>
<evidence type="ECO:0000256" key="1">
    <source>
        <dbReference type="ARBA" id="ARBA00006484"/>
    </source>
</evidence>
<dbReference type="Pfam" id="PF13561">
    <property type="entry name" value="adh_short_C2"/>
    <property type="match status" value="1"/>
</dbReference>
<sequence>MKSLVVTGGGRGIGEQICRQGAAAGYRVGVLDRDAVAAGRVAEAVAGQPLVADICDEDAVQRALDGFGTVSALVNNAGLVRFGPLAELSVEDWRQVVDVNLTGTFIVGRAAARRMAEAGGGAIVNITSVNGLVPAALGGAYGSTKAALQLLTQQMAVEWGPSGIRVNAVAPGFIDAGMSEPIYADPETRRVRSGGVPLKRLGTAEEVADAVLFLLSDRAAYITGHNLVVDGGVNMNVLALLPRPRAVDSAGH</sequence>
<dbReference type="FunFam" id="3.40.50.720:FF:000084">
    <property type="entry name" value="Short-chain dehydrogenase reductase"/>
    <property type="match status" value="1"/>
</dbReference>
<dbReference type="GO" id="GO:0016491">
    <property type="term" value="F:oxidoreductase activity"/>
    <property type="evidence" value="ECO:0007669"/>
    <property type="project" value="UniProtKB-KW"/>
</dbReference>
<dbReference type="AlphaFoldDB" id="A0A934N7H5"/>
<evidence type="ECO:0000313" key="3">
    <source>
        <dbReference type="EMBL" id="MBJ7598566.1"/>
    </source>
</evidence>
<keyword evidence="4" id="KW-1185">Reference proteome</keyword>
<evidence type="ECO:0000256" key="2">
    <source>
        <dbReference type="ARBA" id="ARBA00023002"/>
    </source>
</evidence>
<name>A0A934N7H5_9BACT</name>
<dbReference type="PROSITE" id="PS00061">
    <property type="entry name" value="ADH_SHORT"/>
    <property type="match status" value="1"/>
</dbReference>
<dbReference type="InterPro" id="IPR002347">
    <property type="entry name" value="SDR_fam"/>
</dbReference>
<keyword evidence="2" id="KW-0560">Oxidoreductase</keyword>
<dbReference type="PRINTS" id="PR00080">
    <property type="entry name" value="SDRFAMILY"/>
</dbReference>
<protein>
    <submittedName>
        <fullName evidence="3">SDR family oxidoreductase</fullName>
    </submittedName>
</protein>
<reference evidence="3" key="1">
    <citation type="submission" date="2020-10" db="EMBL/GenBank/DDBJ databases">
        <title>Ca. Dormibacterota MAGs.</title>
        <authorList>
            <person name="Montgomery K."/>
        </authorList>
    </citation>
    <scope>NUCLEOTIDE SEQUENCE [LARGE SCALE GENOMIC DNA]</scope>
    <source>
        <strain evidence="3">SC8812_S17_10</strain>
    </source>
</reference>
<dbReference type="CDD" id="cd05233">
    <property type="entry name" value="SDR_c"/>
    <property type="match status" value="1"/>
</dbReference>
<dbReference type="InterPro" id="IPR020904">
    <property type="entry name" value="Sc_DH/Rdtase_CS"/>
</dbReference>
<comment type="caution">
    <text evidence="3">The sequence shown here is derived from an EMBL/GenBank/DDBJ whole genome shotgun (WGS) entry which is preliminary data.</text>
</comment>
<organism evidence="3 4">
    <name type="scientific">Candidatus Nephthysia bennettiae</name>
    <dbReference type="NCBI Taxonomy" id="3127016"/>
    <lineage>
        <taxon>Bacteria</taxon>
        <taxon>Bacillati</taxon>
        <taxon>Candidatus Dormiibacterota</taxon>
        <taxon>Candidatus Dormibacteria</taxon>
        <taxon>Candidatus Dormibacterales</taxon>
        <taxon>Candidatus Dormibacteraceae</taxon>
        <taxon>Candidatus Nephthysia</taxon>
    </lineage>
</organism>
<gene>
    <name evidence="3" type="ORF">JF922_10840</name>
</gene>
<proteinExistence type="inferred from homology"/>
<accession>A0A934N7H5</accession>
<dbReference type="PANTHER" id="PTHR24321:SF8">
    <property type="entry name" value="ESTRADIOL 17-BETA-DEHYDROGENASE 8-RELATED"/>
    <property type="match status" value="1"/>
</dbReference>
<dbReference type="InterPro" id="IPR036291">
    <property type="entry name" value="NAD(P)-bd_dom_sf"/>
</dbReference>
<dbReference type="EMBL" id="JAEKNR010000118">
    <property type="protein sequence ID" value="MBJ7598566.1"/>
    <property type="molecule type" value="Genomic_DNA"/>
</dbReference>
<dbReference type="RefSeq" id="WP_338201673.1">
    <property type="nucleotide sequence ID" value="NZ_JAEKNR010000118.1"/>
</dbReference>
<dbReference type="PRINTS" id="PR00081">
    <property type="entry name" value="GDHRDH"/>
</dbReference>
<comment type="similarity">
    <text evidence="1">Belongs to the short-chain dehydrogenases/reductases (SDR) family.</text>
</comment>
<dbReference type="PANTHER" id="PTHR24321">
    <property type="entry name" value="DEHYDROGENASES, SHORT CHAIN"/>
    <property type="match status" value="1"/>
</dbReference>
<dbReference type="Gene3D" id="3.40.50.720">
    <property type="entry name" value="NAD(P)-binding Rossmann-like Domain"/>
    <property type="match status" value="1"/>
</dbReference>
<dbReference type="NCBIfam" id="NF005559">
    <property type="entry name" value="PRK07231.1"/>
    <property type="match status" value="1"/>
</dbReference>